<feature type="region of interest" description="Disordered" evidence="1">
    <location>
        <begin position="408"/>
        <end position="467"/>
    </location>
</feature>
<sequence length="643" mass="76023">MYFDTNQSSNCHPKSAQMPMFPNKNVNYFSNTHLLNEDISNNFFNSQHLESDTRTKCSTLFSNENETRSSLFASSSFEFDQAAEDNLSNFLDHESFSRASSVFIQQANTVNDNIINQDLENLGEDKQLMKNKYLEYFNENNDVMSPIAEQYHKEQDLSFINNYCKYEAEYASCENKYGVIKNYLIEENQSRNLECNQYQQSNLQSKISNQNQIESQNFNQNSLEQFQYYEKKYEEQNQAALSYQSAQECPQRNVNGLFPQIFDQQNQSIQYTTEFKNQENQTIECASNIQYNYQIKEEVFKFQQQQFEQKNEIQKQNQNYYKDQIQCDYQNIIEQSEIESKFNYYQYYKSFQEPTEKQNYYIEDTCTETDKFILKRSNSQISIVNKENIVDLGLQDLQSNRIIENRSNTYLSKKQTGKSKTKKQDKKNMEKNYLVKIESQDEKTDDQIDEEETVMPQTKELSSPSQKLSIDILTSTSAAIQNEEEHDVQHQQADEQETLKKIEEMKVCNKKNVVKNIMNAFKNFVLEAELKNTPKVNQNIVNLYNNAKSDESDSLSEIIKKFKRYINSKNFNHYSMRLLILHPNYGPVLQYFLKGPIYEWAKTCKANDLASHFVMVDFLLLSFSDIKYIDELKRHEKKKAHYQ</sequence>
<evidence type="ECO:0000313" key="3">
    <source>
        <dbReference type="Proteomes" id="UP000009168"/>
    </source>
</evidence>
<dbReference type="HOGENOM" id="CLU_426135_0_0_1"/>
<name>I7LW49_TETTS</name>
<dbReference type="Proteomes" id="UP000009168">
    <property type="component" value="Unassembled WGS sequence"/>
</dbReference>
<dbReference type="GeneID" id="7842753"/>
<dbReference type="RefSeq" id="XP_001021089.1">
    <property type="nucleotide sequence ID" value="XM_001021089.1"/>
</dbReference>
<dbReference type="Pfam" id="PF14536">
    <property type="entry name" value="DUF4441"/>
    <property type="match status" value="1"/>
</dbReference>
<accession>I7LW49</accession>
<gene>
    <name evidence="2" type="ORF">TTHERM_00310130</name>
</gene>
<protein>
    <submittedName>
        <fullName evidence="2">Uncharacterized protein</fullName>
    </submittedName>
</protein>
<proteinExistence type="predicted"/>
<dbReference type="KEGG" id="tet:TTHERM_00310130"/>
<reference evidence="3" key="1">
    <citation type="journal article" date="2006" name="PLoS Biol.">
        <title>Macronuclear genome sequence of the ciliate Tetrahymena thermophila, a model eukaryote.</title>
        <authorList>
            <person name="Eisen J.A."/>
            <person name="Coyne R.S."/>
            <person name="Wu M."/>
            <person name="Wu D."/>
            <person name="Thiagarajan M."/>
            <person name="Wortman J.R."/>
            <person name="Badger J.H."/>
            <person name="Ren Q."/>
            <person name="Amedeo P."/>
            <person name="Jones K.M."/>
            <person name="Tallon L.J."/>
            <person name="Delcher A.L."/>
            <person name="Salzberg S.L."/>
            <person name="Silva J.C."/>
            <person name="Haas B.J."/>
            <person name="Majoros W.H."/>
            <person name="Farzad M."/>
            <person name="Carlton J.M."/>
            <person name="Smith R.K. Jr."/>
            <person name="Garg J."/>
            <person name="Pearlman R.E."/>
            <person name="Karrer K.M."/>
            <person name="Sun L."/>
            <person name="Manning G."/>
            <person name="Elde N.C."/>
            <person name="Turkewitz A.P."/>
            <person name="Asai D.J."/>
            <person name="Wilkes D.E."/>
            <person name="Wang Y."/>
            <person name="Cai H."/>
            <person name="Collins K."/>
            <person name="Stewart B.A."/>
            <person name="Lee S.R."/>
            <person name="Wilamowska K."/>
            <person name="Weinberg Z."/>
            <person name="Ruzzo W.L."/>
            <person name="Wloga D."/>
            <person name="Gaertig J."/>
            <person name="Frankel J."/>
            <person name="Tsao C.-C."/>
            <person name="Gorovsky M.A."/>
            <person name="Keeling P.J."/>
            <person name="Waller R.F."/>
            <person name="Patron N.J."/>
            <person name="Cherry J.M."/>
            <person name="Stover N.A."/>
            <person name="Krieger C.J."/>
            <person name="del Toro C."/>
            <person name="Ryder H.F."/>
            <person name="Williamson S.C."/>
            <person name="Barbeau R.A."/>
            <person name="Hamilton E.P."/>
            <person name="Orias E."/>
        </authorList>
    </citation>
    <scope>NUCLEOTIDE SEQUENCE [LARGE SCALE GENOMIC DNA]</scope>
    <source>
        <strain evidence="3">SB210</strain>
    </source>
</reference>
<evidence type="ECO:0000313" key="2">
    <source>
        <dbReference type="EMBL" id="EAS00844.1"/>
    </source>
</evidence>
<organism evidence="2 3">
    <name type="scientific">Tetrahymena thermophila (strain SB210)</name>
    <dbReference type="NCBI Taxonomy" id="312017"/>
    <lineage>
        <taxon>Eukaryota</taxon>
        <taxon>Sar</taxon>
        <taxon>Alveolata</taxon>
        <taxon>Ciliophora</taxon>
        <taxon>Intramacronucleata</taxon>
        <taxon>Oligohymenophorea</taxon>
        <taxon>Hymenostomatida</taxon>
        <taxon>Tetrahymenina</taxon>
        <taxon>Tetrahymenidae</taxon>
        <taxon>Tetrahymena</taxon>
    </lineage>
</organism>
<feature type="compositionally biased region" description="Polar residues" evidence="1">
    <location>
        <begin position="455"/>
        <end position="467"/>
    </location>
</feature>
<dbReference type="InterPro" id="IPR028008">
    <property type="entry name" value="DUF4441"/>
</dbReference>
<dbReference type="InParanoid" id="I7LW49"/>
<feature type="compositionally biased region" description="Basic residues" evidence="1">
    <location>
        <begin position="415"/>
        <end position="425"/>
    </location>
</feature>
<dbReference type="AlphaFoldDB" id="I7LW49"/>
<keyword evidence="3" id="KW-1185">Reference proteome</keyword>
<evidence type="ECO:0000256" key="1">
    <source>
        <dbReference type="SAM" id="MobiDB-lite"/>
    </source>
</evidence>
<dbReference type="EMBL" id="GG662608">
    <property type="protein sequence ID" value="EAS00844.1"/>
    <property type="molecule type" value="Genomic_DNA"/>
</dbReference>